<keyword evidence="1" id="KW-0812">Transmembrane</keyword>
<gene>
    <name evidence="2" type="ORF">H1164_04420</name>
</gene>
<keyword evidence="1" id="KW-0472">Membrane</keyword>
<sequence>MFHVFRNILGLLKDLFHIIEIIFLAFVFFDLINSLSLGIIVLLILLIAAFFFHNISKAVAWGIVGFLIIPGGVLLKLVMAVLFGGVRYLIGHGFRFFKK</sequence>
<evidence type="ECO:0000313" key="3">
    <source>
        <dbReference type="Proteomes" id="UP000530514"/>
    </source>
</evidence>
<feature type="transmembrane region" description="Helical" evidence="1">
    <location>
        <begin position="58"/>
        <end position="90"/>
    </location>
</feature>
<dbReference type="RefSeq" id="WP_033099520.1">
    <property type="nucleotide sequence ID" value="NZ_JACEIP010000004.1"/>
</dbReference>
<protein>
    <submittedName>
        <fullName evidence="2">Uncharacterized protein</fullName>
    </submittedName>
</protein>
<comment type="caution">
    <text evidence="2">The sequence shown here is derived from an EMBL/GenBank/DDBJ whole genome shotgun (WGS) entry which is preliminary data.</text>
</comment>
<keyword evidence="1" id="KW-1133">Transmembrane helix</keyword>
<reference evidence="2 3" key="1">
    <citation type="submission" date="2020-07" db="EMBL/GenBank/DDBJ databases">
        <authorList>
            <person name="Feng H."/>
        </authorList>
    </citation>
    <scope>NUCLEOTIDE SEQUENCE [LARGE SCALE GENOMIC DNA]</scope>
    <source>
        <strain evidence="3">s-11</strain>
    </source>
</reference>
<organism evidence="2 3">
    <name type="scientific">Thermoactinomyces daqus</name>
    <dbReference type="NCBI Taxonomy" id="1329516"/>
    <lineage>
        <taxon>Bacteria</taxon>
        <taxon>Bacillati</taxon>
        <taxon>Bacillota</taxon>
        <taxon>Bacilli</taxon>
        <taxon>Bacillales</taxon>
        <taxon>Thermoactinomycetaceae</taxon>
        <taxon>Thermoactinomyces</taxon>
    </lineage>
</organism>
<keyword evidence="3" id="KW-1185">Reference proteome</keyword>
<feature type="transmembrane region" description="Helical" evidence="1">
    <location>
        <begin position="21"/>
        <end position="52"/>
    </location>
</feature>
<accession>A0A7W2AHW6</accession>
<name>A0A7W2AHW6_9BACL</name>
<evidence type="ECO:0000256" key="1">
    <source>
        <dbReference type="SAM" id="Phobius"/>
    </source>
</evidence>
<evidence type="ECO:0000313" key="2">
    <source>
        <dbReference type="EMBL" id="MBA4542144.1"/>
    </source>
</evidence>
<dbReference type="AlphaFoldDB" id="A0A7W2AHW6"/>
<dbReference type="Proteomes" id="UP000530514">
    <property type="component" value="Unassembled WGS sequence"/>
</dbReference>
<proteinExistence type="predicted"/>
<dbReference type="EMBL" id="JACEIP010000004">
    <property type="protein sequence ID" value="MBA4542144.1"/>
    <property type="molecule type" value="Genomic_DNA"/>
</dbReference>